<dbReference type="InterPro" id="IPR036105">
    <property type="entry name" value="DiNase_FeMo-co_biosyn_sf"/>
</dbReference>
<dbReference type="InterPro" id="IPR033913">
    <property type="entry name" value="MTH1175_dom"/>
</dbReference>
<protein>
    <submittedName>
        <fullName evidence="2">Predicted Fe-Mo cluster-binding protein, NifX family</fullName>
    </submittedName>
</protein>
<dbReference type="AlphaFoldDB" id="A0A1H3MG06"/>
<dbReference type="InterPro" id="IPR003731">
    <property type="entry name" value="Di-Nase_FeMo-co_biosynth"/>
</dbReference>
<feature type="domain" description="Dinitrogenase iron-molybdenum cofactor biosynthesis" evidence="1">
    <location>
        <begin position="13"/>
        <end position="102"/>
    </location>
</feature>
<dbReference type="Gene3D" id="3.30.420.130">
    <property type="entry name" value="Dinitrogenase iron-molybdenum cofactor biosynthesis domain"/>
    <property type="match status" value="1"/>
</dbReference>
<dbReference type="Proteomes" id="UP000199230">
    <property type="component" value="Unassembled WGS sequence"/>
</dbReference>
<organism evidence="2 3">
    <name type="scientific">Tindallia californiensis</name>
    <dbReference type="NCBI Taxonomy" id="159292"/>
    <lineage>
        <taxon>Bacteria</taxon>
        <taxon>Bacillati</taxon>
        <taxon>Bacillota</taxon>
        <taxon>Clostridia</taxon>
        <taxon>Peptostreptococcales</taxon>
        <taxon>Tindalliaceae</taxon>
        <taxon>Tindallia</taxon>
    </lineage>
</organism>
<dbReference type="CDD" id="cd00851">
    <property type="entry name" value="MTH1175"/>
    <property type="match status" value="1"/>
</dbReference>
<dbReference type="OrthoDB" id="9807451at2"/>
<dbReference type="PANTHER" id="PTHR42983">
    <property type="entry name" value="DINITROGENASE IRON-MOLYBDENUM COFACTOR PROTEIN-RELATED"/>
    <property type="match status" value="1"/>
</dbReference>
<evidence type="ECO:0000313" key="2">
    <source>
        <dbReference type="EMBL" id="SDY75099.1"/>
    </source>
</evidence>
<sequence>MKIAVPSEHQTLNAEVCPSFGRAPFYVIYDSENKTTDYLQNTAAGSQGGAGVQAAQFIVDQQVEAIITPRCGKNAAAVVQEAGIKLYRSISGSIENNLKAFEEQRLSLLEEIHAGFHRHGGR</sequence>
<dbReference type="RefSeq" id="WP_093312569.1">
    <property type="nucleotide sequence ID" value="NZ_FNPV01000004.1"/>
</dbReference>
<reference evidence="2 3" key="1">
    <citation type="submission" date="2016-10" db="EMBL/GenBank/DDBJ databases">
        <authorList>
            <person name="de Groot N.N."/>
        </authorList>
    </citation>
    <scope>NUCLEOTIDE SEQUENCE [LARGE SCALE GENOMIC DNA]</scope>
    <source>
        <strain evidence="2 3">APO</strain>
    </source>
</reference>
<evidence type="ECO:0000259" key="1">
    <source>
        <dbReference type="Pfam" id="PF02579"/>
    </source>
</evidence>
<name>A0A1H3MG06_9FIRM</name>
<dbReference type="Pfam" id="PF02579">
    <property type="entry name" value="Nitro_FeMo-Co"/>
    <property type="match status" value="1"/>
</dbReference>
<dbReference type="SUPFAM" id="SSF53146">
    <property type="entry name" value="Nitrogenase accessory factor-like"/>
    <property type="match status" value="1"/>
</dbReference>
<dbReference type="PANTHER" id="PTHR42983:SF1">
    <property type="entry name" value="IRON-MOLYBDENUM PROTEIN"/>
    <property type="match status" value="1"/>
</dbReference>
<dbReference type="EMBL" id="FNPV01000004">
    <property type="protein sequence ID" value="SDY75099.1"/>
    <property type="molecule type" value="Genomic_DNA"/>
</dbReference>
<gene>
    <name evidence="2" type="ORF">SAMN05192546_104106</name>
</gene>
<proteinExistence type="predicted"/>
<accession>A0A1H3MG06</accession>
<evidence type="ECO:0000313" key="3">
    <source>
        <dbReference type="Proteomes" id="UP000199230"/>
    </source>
</evidence>
<keyword evidence="3" id="KW-1185">Reference proteome</keyword>
<dbReference type="STRING" id="159292.SAMN05192546_104106"/>